<protein>
    <submittedName>
        <fullName evidence="4">Phosphatase</fullName>
    </submittedName>
</protein>
<dbReference type="KEGG" id="msil:METEAL_28430"/>
<dbReference type="PIRSF" id="PIRSF001267">
    <property type="entry name" value="Pyrophosphatase_GppA_Ppx"/>
    <property type="match status" value="1"/>
</dbReference>
<evidence type="ECO:0000313" key="4">
    <source>
        <dbReference type="EMBL" id="BDU73669.1"/>
    </source>
</evidence>
<name>A0AA48K959_9BACT</name>
<evidence type="ECO:0000259" key="2">
    <source>
        <dbReference type="Pfam" id="PF02541"/>
    </source>
</evidence>
<evidence type="ECO:0000256" key="1">
    <source>
        <dbReference type="ARBA" id="ARBA00022801"/>
    </source>
</evidence>
<dbReference type="EMBL" id="AP027080">
    <property type="protein sequence ID" value="BDU73669.1"/>
    <property type="molecule type" value="Genomic_DNA"/>
</dbReference>
<evidence type="ECO:0000259" key="3">
    <source>
        <dbReference type="Pfam" id="PF21447"/>
    </source>
</evidence>
<dbReference type="Pfam" id="PF02541">
    <property type="entry name" value="Ppx-GppA"/>
    <property type="match status" value="1"/>
</dbReference>
<dbReference type="PANTHER" id="PTHR30005">
    <property type="entry name" value="EXOPOLYPHOSPHATASE"/>
    <property type="match status" value="1"/>
</dbReference>
<dbReference type="CDD" id="cd00077">
    <property type="entry name" value="HDc"/>
    <property type="match status" value="1"/>
</dbReference>
<proteinExistence type="predicted"/>
<dbReference type="InterPro" id="IPR003607">
    <property type="entry name" value="HD/PDEase_dom"/>
</dbReference>
<reference evidence="5" key="1">
    <citation type="journal article" date="2023" name="Int. J. Syst. Evol. Microbiol.">
        <title>Mesoterricola silvestris gen. nov., sp. nov., Mesoterricola sediminis sp. nov., Geothrix oryzae sp. nov., Geothrix edaphica sp. nov., Geothrix rubra sp. nov., and Geothrix limicola sp. nov., six novel members of Acidobacteriota isolated from soils.</title>
        <authorList>
            <person name="Itoh H."/>
            <person name="Sugisawa Y."/>
            <person name="Mise K."/>
            <person name="Xu Z."/>
            <person name="Kuniyasu M."/>
            <person name="Ushijima N."/>
            <person name="Kawano K."/>
            <person name="Kobayashi E."/>
            <person name="Shiratori Y."/>
            <person name="Masuda Y."/>
            <person name="Senoo K."/>
        </authorList>
    </citation>
    <scope>NUCLEOTIDE SEQUENCE [LARGE SCALE GENOMIC DNA]</scope>
    <source>
        <strain evidence="5">W79</strain>
    </source>
</reference>
<dbReference type="InterPro" id="IPR003695">
    <property type="entry name" value="Ppx_GppA_N"/>
</dbReference>
<evidence type="ECO:0000313" key="5">
    <source>
        <dbReference type="Proteomes" id="UP001238179"/>
    </source>
</evidence>
<dbReference type="Gene3D" id="3.30.420.150">
    <property type="entry name" value="Exopolyphosphatase. Domain 2"/>
    <property type="match status" value="1"/>
</dbReference>
<dbReference type="Pfam" id="PF21447">
    <property type="entry name" value="Ppx-GppA_III"/>
    <property type="match status" value="1"/>
</dbReference>
<dbReference type="RefSeq" id="WP_316412340.1">
    <property type="nucleotide sequence ID" value="NZ_AP027080.1"/>
</dbReference>
<dbReference type="SUPFAM" id="SSF109604">
    <property type="entry name" value="HD-domain/PDEase-like"/>
    <property type="match status" value="1"/>
</dbReference>
<dbReference type="AlphaFoldDB" id="A0AA48K959"/>
<dbReference type="InterPro" id="IPR030673">
    <property type="entry name" value="PyroPPase_GppA_Ppx"/>
</dbReference>
<dbReference type="InterPro" id="IPR048950">
    <property type="entry name" value="Ppx_GppA_C"/>
</dbReference>
<accession>A0AA48K959</accession>
<dbReference type="Gene3D" id="1.10.3210.10">
    <property type="entry name" value="Hypothetical protein af1432"/>
    <property type="match status" value="1"/>
</dbReference>
<feature type="domain" description="Ppx/GppA phosphatase N-terminal" evidence="2">
    <location>
        <begin position="17"/>
        <end position="295"/>
    </location>
</feature>
<feature type="domain" description="Ppx/GppA phosphatase C-terminal" evidence="3">
    <location>
        <begin position="309"/>
        <end position="466"/>
    </location>
</feature>
<dbReference type="InterPro" id="IPR043129">
    <property type="entry name" value="ATPase_NBD"/>
</dbReference>
<dbReference type="SUPFAM" id="SSF53067">
    <property type="entry name" value="Actin-like ATPase domain"/>
    <property type="match status" value="2"/>
</dbReference>
<keyword evidence="1" id="KW-0378">Hydrolase</keyword>
<keyword evidence="5" id="KW-1185">Reference proteome</keyword>
<dbReference type="Proteomes" id="UP001238179">
    <property type="component" value="Chromosome"/>
</dbReference>
<dbReference type="PANTHER" id="PTHR30005:SF0">
    <property type="entry name" value="RETROGRADE REGULATION PROTEIN 2"/>
    <property type="match status" value="1"/>
</dbReference>
<gene>
    <name evidence="4" type="ORF">METEAL_28430</name>
</gene>
<dbReference type="GO" id="GO:0016462">
    <property type="term" value="F:pyrophosphatase activity"/>
    <property type="evidence" value="ECO:0007669"/>
    <property type="project" value="TreeGrafter"/>
</dbReference>
<sequence>MRIAAIDVGSNSIHLVVVETDAVGNQRVLAREKHMVRLARGLLKTGEICGEAFQAGLESLALMAEVVRGLQCDTVLACGTAALREATNATLFVREAAKLGVNIRVISGEEEASLIFLAVSRAIPFPDTPAVLMDIGGGSTELTWIEAGRAVATISMPWGLQRLADALPTANPPTPEDLQRVRKFLRKILRKAAKSLPGDLPQPEVILATSGTLLDLASGAGGQGTFDTEQLLKFKRKLWKTSSQDRVAQLGVDPKRAEVLHVGASWVAALMAWTGAGLVRTLPVGLREGMVWQALARGGMALPVLGDRRRASVEALAAKLDPDPGHSRHVAYLADQLFTDLMPEFELGDPEREMLGYAARLHDIGLSLSEKGHHKHGAYLITNAKLAGFWPTETEAISQIVRYHRGKPPTLAHETYAQLKPWTQHVVEKLAAIIRVADALDRTRRQSVRQVRLVADGDDLTLRVTATGDLKPELESLKDKGKLLFRLLDREVGVVVEEP</sequence>
<organism evidence="4 5">
    <name type="scientific">Mesoterricola silvestris</name>
    <dbReference type="NCBI Taxonomy" id="2927979"/>
    <lineage>
        <taxon>Bacteria</taxon>
        <taxon>Pseudomonadati</taxon>
        <taxon>Acidobacteriota</taxon>
        <taxon>Holophagae</taxon>
        <taxon>Holophagales</taxon>
        <taxon>Holophagaceae</taxon>
        <taxon>Mesoterricola</taxon>
    </lineage>
</organism>
<dbReference type="Gene3D" id="3.30.420.40">
    <property type="match status" value="1"/>
</dbReference>
<dbReference type="CDD" id="cd24006">
    <property type="entry name" value="ASKHA_NBD_PPX_GppA"/>
    <property type="match status" value="1"/>
</dbReference>
<dbReference type="InterPro" id="IPR050273">
    <property type="entry name" value="GppA/Ppx_hydrolase"/>
</dbReference>